<keyword evidence="2" id="KW-0812">Transmembrane</keyword>
<dbReference type="RefSeq" id="WP_109893331.1">
    <property type="nucleotide sequence ID" value="NZ_CP029550.1"/>
</dbReference>
<reference evidence="4" key="1">
    <citation type="submission" date="2018-05" db="EMBL/GenBank/DDBJ databases">
        <title>Complete Genome Sequence of Methylobacterium sp. 17SD2-17.</title>
        <authorList>
            <person name="Srinivasan S."/>
        </authorList>
    </citation>
    <scope>NUCLEOTIDE SEQUENCE [LARGE SCALE GENOMIC DNA]</scope>
    <source>
        <strain evidence="4">17SD2-17</strain>
    </source>
</reference>
<accession>A0A2U8WCE1</accession>
<organism evidence="3 4">
    <name type="scientific">Methylobacterium durans</name>
    <dbReference type="NCBI Taxonomy" id="2202825"/>
    <lineage>
        <taxon>Bacteria</taxon>
        <taxon>Pseudomonadati</taxon>
        <taxon>Pseudomonadota</taxon>
        <taxon>Alphaproteobacteria</taxon>
        <taxon>Hyphomicrobiales</taxon>
        <taxon>Methylobacteriaceae</taxon>
        <taxon>Methylobacterium</taxon>
    </lineage>
</organism>
<keyword evidence="2" id="KW-0472">Membrane</keyword>
<dbReference type="Proteomes" id="UP000245926">
    <property type="component" value="Chromosome"/>
</dbReference>
<keyword evidence="4" id="KW-1185">Reference proteome</keyword>
<evidence type="ECO:0000313" key="4">
    <source>
        <dbReference type="Proteomes" id="UP000245926"/>
    </source>
</evidence>
<feature type="region of interest" description="Disordered" evidence="1">
    <location>
        <begin position="55"/>
        <end position="96"/>
    </location>
</feature>
<dbReference type="KEGG" id="mets:DK389_23855"/>
<feature type="transmembrane region" description="Helical" evidence="2">
    <location>
        <begin position="37"/>
        <end position="55"/>
    </location>
</feature>
<sequence length="96" mass="10310">MTLTRCRRCRQPILTDARCCPHCAVANPSRRRRRGRALLLGLLAIAAGLAGYRYAAGPSPDRGAPPATSANVTTIPKTVQGGPIRRHPREGEASPR</sequence>
<gene>
    <name evidence="3" type="ORF">DK389_23855</name>
</gene>
<evidence type="ECO:0000313" key="3">
    <source>
        <dbReference type="EMBL" id="AWN42976.1"/>
    </source>
</evidence>
<keyword evidence="2" id="KW-1133">Transmembrane helix</keyword>
<dbReference type="EMBL" id="CP029550">
    <property type="protein sequence ID" value="AWN42976.1"/>
    <property type="molecule type" value="Genomic_DNA"/>
</dbReference>
<feature type="compositionally biased region" description="Polar residues" evidence="1">
    <location>
        <begin position="68"/>
        <end position="77"/>
    </location>
</feature>
<name>A0A2U8WCE1_9HYPH</name>
<dbReference type="OrthoDB" id="7997776at2"/>
<evidence type="ECO:0000256" key="2">
    <source>
        <dbReference type="SAM" id="Phobius"/>
    </source>
</evidence>
<proteinExistence type="predicted"/>
<dbReference type="AlphaFoldDB" id="A0A2U8WCE1"/>
<evidence type="ECO:0000256" key="1">
    <source>
        <dbReference type="SAM" id="MobiDB-lite"/>
    </source>
</evidence>
<protein>
    <submittedName>
        <fullName evidence="3">Uncharacterized protein</fullName>
    </submittedName>
</protein>